<accession>A0ABT5J5Q7</accession>
<dbReference type="EMBL" id="JAQQLI010000001">
    <property type="protein sequence ID" value="MDC7784370.1"/>
    <property type="molecule type" value="Genomic_DNA"/>
</dbReference>
<evidence type="ECO:0000313" key="2">
    <source>
        <dbReference type="Proteomes" id="UP001165652"/>
    </source>
</evidence>
<protein>
    <submittedName>
        <fullName evidence="1">Uncharacterized protein</fullName>
    </submittedName>
</protein>
<evidence type="ECO:0000313" key="1">
    <source>
        <dbReference type="EMBL" id="MDC7784370.1"/>
    </source>
</evidence>
<keyword evidence="2" id="KW-1185">Reference proteome</keyword>
<comment type="caution">
    <text evidence="1">The sequence shown here is derived from an EMBL/GenBank/DDBJ whole genome shotgun (WGS) entry which is preliminary data.</text>
</comment>
<dbReference type="Proteomes" id="UP001165652">
    <property type="component" value="Unassembled WGS sequence"/>
</dbReference>
<reference evidence="1" key="1">
    <citation type="journal article" date="2023" name="Microbiol Resour">
        <title>Genome Sequences of Rhodoplanes serenus and Two Thermotolerant Strains, Rhodoplanes tepidamans and 'Rhodoplanes cryptolactis,' Further Refine the Genus.</title>
        <authorList>
            <person name="Rayyan A.A."/>
            <person name="Kyndt J.A."/>
        </authorList>
    </citation>
    <scope>NUCLEOTIDE SEQUENCE</scope>
    <source>
        <strain evidence="1">DSM 9987</strain>
    </source>
</reference>
<proteinExistence type="predicted"/>
<dbReference type="RefSeq" id="WP_272775213.1">
    <property type="nucleotide sequence ID" value="NZ_JAQQLI010000001.1"/>
</dbReference>
<reference evidence="1" key="2">
    <citation type="submission" date="2023-02" db="EMBL/GenBank/DDBJ databases">
        <authorList>
            <person name="Rayyan A."/>
            <person name="Meyer T."/>
            <person name="Kyndt J.A."/>
        </authorList>
    </citation>
    <scope>NUCLEOTIDE SEQUENCE</scope>
    <source>
        <strain evidence="1">DSM 9987</strain>
    </source>
</reference>
<name>A0ABT5J5Q7_RHOTP</name>
<sequence>MEARFEAAGGVIGGGGAADGIGRALARGEGETADLMSGGARGLAATRTSLGIRIGKATAWPMVKTGHEPLPAATACRTPKFTRPMAARIARTT</sequence>
<organism evidence="1 2">
    <name type="scientific">Rhodoplanes tepidamans</name>
    <name type="common">Rhodoplanes cryptolactis</name>
    <dbReference type="NCBI Taxonomy" id="200616"/>
    <lineage>
        <taxon>Bacteria</taxon>
        <taxon>Pseudomonadati</taxon>
        <taxon>Pseudomonadota</taxon>
        <taxon>Alphaproteobacteria</taxon>
        <taxon>Hyphomicrobiales</taxon>
        <taxon>Nitrobacteraceae</taxon>
        <taxon>Rhodoplanes</taxon>
    </lineage>
</organism>
<gene>
    <name evidence="1" type="ORF">PQJ73_01625</name>
</gene>